<proteinExistence type="predicted"/>
<feature type="compositionally biased region" description="Basic and acidic residues" evidence="1">
    <location>
        <begin position="193"/>
        <end position="208"/>
    </location>
</feature>
<dbReference type="Pfam" id="PF01740">
    <property type="entry name" value="STAS"/>
    <property type="match status" value="1"/>
</dbReference>
<evidence type="ECO:0000313" key="3">
    <source>
        <dbReference type="EMBL" id="PWU45040.1"/>
    </source>
</evidence>
<dbReference type="EMBL" id="QGSV01000272">
    <property type="protein sequence ID" value="PWU45040.1"/>
    <property type="molecule type" value="Genomic_DNA"/>
</dbReference>
<evidence type="ECO:0000313" key="4">
    <source>
        <dbReference type="Proteomes" id="UP000245683"/>
    </source>
</evidence>
<dbReference type="AlphaFoldDB" id="A0A317JXI3"/>
<organism evidence="3 4">
    <name type="scientific">Micromonospora globispora</name>
    <dbReference type="NCBI Taxonomy" id="1450148"/>
    <lineage>
        <taxon>Bacteria</taxon>
        <taxon>Bacillati</taxon>
        <taxon>Actinomycetota</taxon>
        <taxon>Actinomycetes</taxon>
        <taxon>Micromonosporales</taxon>
        <taxon>Micromonosporaceae</taxon>
        <taxon>Micromonospora</taxon>
    </lineage>
</organism>
<keyword evidence="4" id="KW-1185">Reference proteome</keyword>
<dbReference type="InterPro" id="IPR036513">
    <property type="entry name" value="STAS_dom_sf"/>
</dbReference>
<dbReference type="InterPro" id="IPR002645">
    <property type="entry name" value="STAS_dom"/>
</dbReference>
<name>A0A317JXI3_9ACTN</name>
<dbReference type="SUPFAM" id="SSF52091">
    <property type="entry name" value="SpoIIaa-like"/>
    <property type="match status" value="1"/>
</dbReference>
<protein>
    <recommendedName>
        <fullName evidence="2">STAS domain-containing protein</fullName>
    </recommendedName>
</protein>
<feature type="region of interest" description="Disordered" evidence="1">
    <location>
        <begin position="175"/>
        <end position="217"/>
    </location>
</feature>
<reference evidence="4" key="1">
    <citation type="submission" date="2018-05" db="EMBL/GenBank/DDBJ databases">
        <title>Micromonospora globispora sp. nov. and Micromonospora rugosa sp. nov., isolated from marine sediment.</title>
        <authorList>
            <person name="Carro L."/>
            <person name="Aysel V."/>
            <person name="Cetin D."/>
            <person name="Igual J.M."/>
            <person name="Klenk H.-P."/>
            <person name="Trujillo M.E."/>
            <person name="Sahin N."/>
        </authorList>
    </citation>
    <scope>NUCLEOTIDE SEQUENCE [LARGE SCALE GENOMIC DNA]</scope>
    <source>
        <strain evidence="4">S2904</strain>
    </source>
</reference>
<evidence type="ECO:0000256" key="1">
    <source>
        <dbReference type="SAM" id="MobiDB-lite"/>
    </source>
</evidence>
<dbReference type="OrthoDB" id="3428850at2"/>
<dbReference type="Gene3D" id="3.30.750.24">
    <property type="entry name" value="STAS domain"/>
    <property type="match status" value="1"/>
</dbReference>
<dbReference type="Proteomes" id="UP000245683">
    <property type="component" value="Unassembled WGS sequence"/>
</dbReference>
<accession>A0A317JXI3</accession>
<feature type="region of interest" description="Disordered" evidence="1">
    <location>
        <begin position="1"/>
        <end position="25"/>
    </location>
</feature>
<feature type="domain" description="STAS" evidence="2">
    <location>
        <begin position="64"/>
        <end position="147"/>
    </location>
</feature>
<sequence>MVEAGSDMSPGPARPRRGGAGPGPAILTEEQLMSLDQAPHVATSETIRQPILSLVHGREGPAAVVEVRGPLDMDTVHLLVDVVDSVMAGQPPPVLVLDLGQVNFFCAAGITALLTARRRAASDGCALLVRNPSRITRTVLGIAGLADEFAIDHVREPRLPLHGGRWRLRRVSVGADGVRDGDPSQDQGGGEAGHQRGRERQGWCRGGEDEQCDQPGR</sequence>
<dbReference type="CDD" id="cd07043">
    <property type="entry name" value="STAS_anti-anti-sigma_factors"/>
    <property type="match status" value="1"/>
</dbReference>
<gene>
    <name evidence="3" type="ORF">DLJ46_22800</name>
</gene>
<comment type="caution">
    <text evidence="3">The sequence shown here is derived from an EMBL/GenBank/DDBJ whole genome shotgun (WGS) entry which is preliminary data.</text>
</comment>
<evidence type="ECO:0000259" key="2">
    <source>
        <dbReference type="PROSITE" id="PS50801"/>
    </source>
</evidence>
<dbReference type="PROSITE" id="PS50801">
    <property type="entry name" value="STAS"/>
    <property type="match status" value="1"/>
</dbReference>